<keyword evidence="2" id="KW-1185">Reference proteome</keyword>
<accession>A0ABS8SSW8</accession>
<reference evidence="1 2" key="1">
    <citation type="journal article" date="2021" name="BMC Genomics">
        <title>Datura genome reveals duplications of psychoactive alkaloid biosynthetic genes and high mutation rate following tissue culture.</title>
        <authorList>
            <person name="Rajewski A."/>
            <person name="Carter-House D."/>
            <person name="Stajich J."/>
            <person name="Litt A."/>
        </authorList>
    </citation>
    <scope>NUCLEOTIDE SEQUENCE [LARGE SCALE GENOMIC DNA]</scope>
    <source>
        <strain evidence="1">AR-01</strain>
    </source>
</reference>
<evidence type="ECO:0000313" key="2">
    <source>
        <dbReference type="Proteomes" id="UP000823775"/>
    </source>
</evidence>
<name>A0ABS8SSW8_DATST</name>
<dbReference type="Proteomes" id="UP000823775">
    <property type="component" value="Unassembled WGS sequence"/>
</dbReference>
<organism evidence="1 2">
    <name type="scientific">Datura stramonium</name>
    <name type="common">Jimsonweed</name>
    <name type="synonym">Common thornapple</name>
    <dbReference type="NCBI Taxonomy" id="4076"/>
    <lineage>
        <taxon>Eukaryota</taxon>
        <taxon>Viridiplantae</taxon>
        <taxon>Streptophyta</taxon>
        <taxon>Embryophyta</taxon>
        <taxon>Tracheophyta</taxon>
        <taxon>Spermatophyta</taxon>
        <taxon>Magnoliopsida</taxon>
        <taxon>eudicotyledons</taxon>
        <taxon>Gunneridae</taxon>
        <taxon>Pentapetalae</taxon>
        <taxon>asterids</taxon>
        <taxon>lamiids</taxon>
        <taxon>Solanales</taxon>
        <taxon>Solanaceae</taxon>
        <taxon>Solanoideae</taxon>
        <taxon>Datureae</taxon>
        <taxon>Datura</taxon>
    </lineage>
</organism>
<dbReference type="EMBL" id="JACEIK010000774">
    <property type="protein sequence ID" value="MCD7462052.1"/>
    <property type="molecule type" value="Genomic_DNA"/>
</dbReference>
<proteinExistence type="predicted"/>
<protein>
    <submittedName>
        <fullName evidence="1">Uncharacterized protein</fullName>
    </submittedName>
</protein>
<sequence>EKLVLKLVQERFNYVKLIGFTSACFKLMRDEALECDLNSVAIQVLDFAMCLRGFRISKAGRQGLTPELEKLLIFNYGPEL</sequence>
<evidence type="ECO:0000313" key="1">
    <source>
        <dbReference type="EMBL" id="MCD7462052.1"/>
    </source>
</evidence>
<comment type="caution">
    <text evidence="1">The sequence shown here is derived from an EMBL/GenBank/DDBJ whole genome shotgun (WGS) entry which is preliminary data.</text>
</comment>
<gene>
    <name evidence="1" type="ORF">HAX54_047663</name>
</gene>
<feature type="non-terminal residue" evidence="1">
    <location>
        <position position="1"/>
    </location>
</feature>